<feature type="compositionally biased region" description="Basic and acidic residues" evidence="1">
    <location>
        <begin position="31"/>
        <end position="50"/>
    </location>
</feature>
<feature type="region of interest" description="Disordered" evidence="1">
    <location>
        <begin position="20"/>
        <end position="80"/>
    </location>
</feature>
<accession>A0A6J4PUB7</accession>
<gene>
    <name evidence="2" type="ORF">AVDCRST_MAG80-213</name>
</gene>
<name>A0A6J4PUB7_9ACTN</name>
<organism evidence="2">
    <name type="scientific">uncultured Rubrobacteraceae bacterium</name>
    <dbReference type="NCBI Taxonomy" id="349277"/>
    <lineage>
        <taxon>Bacteria</taxon>
        <taxon>Bacillati</taxon>
        <taxon>Actinomycetota</taxon>
        <taxon>Rubrobacteria</taxon>
        <taxon>Rubrobacterales</taxon>
        <taxon>Rubrobacteraceae</taxon>
        <taxon>environmental samples</taxon>
    </lineage>
</organism>
<reference evidence="2" key="1">
    <citation type="submission" date="2020-02" db="EMBL/GenBank/DDBJ databases">
        <authorList>
            <person name="Meier V. D."/>
        </authorList>
    </citation>
    <scope>NUCLEOTIDE SEQUENCE</scope>
    <source>
        <strain evidence="2">AVDCRST_MAG80</strain>
    </source>
</reference>
<feature type="compositionally biased region" description="Basic residues" evidence="1">
    <location>
        <begin position="70"/>
        <end position="80"/>
    </location>
</feature>
<proteinExistence type="predicted"/>
<protein>
    <submittedName>
        <fullName evidence="2">Uncharacterized protein</fullName>
    </submittedName>
</protein>
<feature type="non-terminal residue" evidence="2">
    <location>
        <position position="80"/>
    </location>
</feature>
<evidence type="ECO:0000313" key="2">
    <source>
        <dbReference type="EMBL" id="CAA9425569.1"/>
    </source>
</evidence>
<dbReference type="EMBL" id="CADCVC010000020">
    <property type="protein sequence ID" value="CAA9425569.1"/>
    <property type="molecule type" value="Genomic_DNA"/>
</dbReference>
<evidence type="ECO:0000256" key="1">
    <source>
        <dbReference type="SAM" id="MobiDB-lite"/>
    </source>
</evidence>
<dbReference type="AlphaFoldDB" id="A0A6J4PUB7"/>
<feature type="non-terminal residue" evidence="2">
    <location>
        <position position="1"/>
    </location>
</feature>
<sequence length="80" mass="8613">EVLVRFAPRALVGVVDVQSAEQAAAGPARGGVDDDPRTLRRAGPRDRRPGEPLSPGRPRSRPPHGPPAPRARRTLLRRGL</sequence>